<evidence type="ECO:0000313" key="1">
    <source>
        <dbReference type="EMBL" id="MPN26204.1"/>
    </source>
</evidence>
<comment type="caution">
    <text evidence="1">The sequence shown here is derived from an EMBL/GenBank/DDBJ whole genome shotgun (WGS) entry which is preliminary data.</text>
</comment>
<proteinExistence type="predicted"/>
<dbReference type="AlphaFoldDB" id="A0A645GQG6"/>
<organism evidence="1">
    <name type="scientific">bioreactor metagenome</name>
    <dbReference type="NCBI Taxonomy" id="1076179"/>
    <lineage>
        <taxon>unclassified sequences</taxon>
        <taxon>metagenomes</taxon>
        <taxon>ecological metagenomes</taxon>
    </lineage>
</organism>
<gene>
    <name evidence="1" type="ORF">SDC9_173628</name>
</gene>
<protein>
    <recommendedName>
        <fullName evidence="2">Tetratricopeptide repeat protein</fullName>
    </recommendedName>
</protein>
<dbReference type="SUPFAM" id="SSF48452">
    <property type="entry name" value="TPR-like"/>
    <property type="match status" value="1"/>
</dbReference>
<evidence type="ECO:0008006" key="2">
    <source>
        <dbReference type="Google" id="ProtNLM"/>
    </source>
</evidence>
<name>A0A645GQG6_9ZZZZ</name>
<sequence>MDVEALLYTAALVKEYDTKAMLYKKAGDKFKCDRGYNNLAAVALANDKLGDAKAALAKVSDRTSAFYYNNAGVVALRDKDYKTAADMFAKSSLNEAKYNSAILDILNGKYAEAANKLAGSKNDNEGLAYILTNQLDKASAAITCKCPHAAYMKAVIAARQGNMSEVAKQLEVVYKDEALKARSQNDIEFAKFRE</sequence>
<dbReference type="InterPro" id="IPR011990">
    <property type="entry name" value="TPR-like_helical_dom_sf"/>
</dbReference>
<accession>A0A645GQG6</accession>
<reference evidence="1" key="1">
    <citation type="submission" date="2019-08" db="EMBL/GenBank/DDBJ databases">
        <authorList>
            <person name="Kucharzyk K."/>
            <person name="Murdoch R.W."/>
            <person name="Higgins S."/>
            <person name="Loffler F."/>
        </authorList>
    </citation>
    <scope>NUCLEOTIDE SEQUENCE</scope>
</reference>
<dbReference type="EMBL" id="VSSQ01075654">
    <property type="protein sequence ID" value="MPN26204.1"/>
    <property type="molecule type" value="Genomic_DNA"/>
</dbReference>